<dbReference type="AlphaFoldDB" id="A0AAN7K060"/>
<name>A0AAN7K060_9MYRT</name>
<dbReference type="Proteomes" id="UP001345219">
    <property type="component" value="Chromosome 6"/>
</dbReference>
<dbReference type="InterPro" id="IPR012876">
    <property type="entry name" value="DUF1677_pln"/>
</dbReference>
<organism evidence="2 3">
    <name type="scientific">Trapa incisa</name>
    <dbReference type="NCBI Taxonomy" id="236973"/>
    <lineage>
        <taxon>Eukaryota</taxon>
        <taxon>Viridiplantae</taxon>
        <taxon>Streptophyta</taxon>
        <taxon>Embryophyta</taxon>
        <taxon>Tracheophyta</taxon>
        <taxon>Spermatophyta</taxon>
        <taxon>Magnoliopsida</taxon>
        <taxon>eudicotyledons</taxon>
        <taxon>Gunneridae</taxon>
        <taxon>Pentapetalae</taxon>
        <taxon>rosids</taxon>
        <taxon>malvids</taxon>
        <taxon>Myrtales</taxon>
        <taxon>Lythraceae</taxon>
        <taxon>Trapa</taxon>
    </lineage>
</organism>
<evidence type="ECO:0000313" key="2">
    <source>
        <dbReference type="EMBL" id="KAK4756627.1"/>
    </source>
</evidence>
<dbReference type="PANTHER" id="PTHR33108">
    <property type="entry name" value="OS01G0745000 PROTEIN"/>
    <property type="match status" value="1"/>
</dbReference>
<gene>
    <name evidence="2" type="ORF">SAY87_006754</name>
</gene>
<reference evidence="2 3" key="1">
    <citation type="journal article" date="2023" name="Hortic Res">
        <title>Pangenome of water caltrop reveals structural variations and asymmetric subgenome divergence after allopolyploidization.</title>
        <authorList>
            <person name="Zhang X."/>
            <person name="Chen Y."/>
            <person name="Wang L."/>
            <person name="Yuan Y."/>
            <person name="Fang M."/>
            <person name="Shi L."/>
            <person name="Lu R."/>
            <person name="Comes H.P."/>
            <person name="Ma Y."/>
            <person name="Chen Y."/>
            <person name="Huang G."/>
            <person name="Zhou Y."/>
            <person name="Zheng Z."/>
            <person name="Qiu Y."/>
        </authorList>
    </citation>
    <scope>NUCLEOTIDE SEQUENCE [LARGE SCALE GENOMIC DNA]</scope>
    <source>
        <tissue evidence="2">Roots</tissue>
    </source>
</reference>
<feature type="region of interest" description="Disordered" evidence="1">
    <location>
        <begin position="1"/>
        <end position="25"/>
    </location>
</feature>
<sequence length="163" mass="17949">MTSSPSETSSERLKSTPSLCPHQPPPAKVETLKCDSCGLPEDCTPAYILRVRERFHGRWLCGLCIEAVKDEVLRSESDNLISIEEALDRHMNFHRNFRSSKAAAAQSEHPISAIGKLMKRTLGSPRPLRSISSIVLGDAEVAEDGISPKKLVRSGSCFPSFTR</sequence>
<protein>
    <recommendedName>
        <fullName evidence="4">DUF1677 family protein</fullName>
    </recommendedName>
</protein>
<accession>A0AAN7K060</accession>
<dbReference type="Pfam" id="PF07911">
    <property type="entry name" value="DUF1677"/>
    <property type="match status" value="1"/>
</dbReference>
<evidence type="ECO:0000256" key="1">
    <source>
        <dbReference type="SAM" id="MobiDB-lite"/>
    </source>
</evidence>
<proteinExistence type="predicted"/>
<evidence type="ECO:0000313" key="3">
    <source>
        <dbReference type="Proteomes" id="UP001345219"/>
    </source>
</evidence>
<keyword evidence="3" id="KW-1185">Reference proteome</keyword>
<comment type="caution">
    <text evidence="2">The sequence shown here is derived from an EMBL/GenBank/DDBJ whole genome shotgun (WGS) entry which is preliminary data.</text>
</comment>
<dbReference type="EMBL" id="JAXIOK010000013">
    <property type="protein sequence ID" value="KAK4756627.1"/>
    <property type="molecule type" value="Genomic_DNA"/>
</dbReference>
<evidence type="ECO:0008006" key="4">
    <source>
        <dbReference type="Google" id="ProtNLM"/>
    </source>
</evidence>
<dbReference type="PANTHER" id="PTHR33108:SF3">
    <property type="entry name" value="DUF1677 FAMILY PROTEIN"/>
    <property type="match status" value="1"/>
</dbReference>